<evidence type="ECO:0000259" key="5">
    <source>
        <dbReference type="Pfam" id="PF00278"/>
    </source>
</evidence>
<evidence type="ECO:0000313" key="7">
    <source>
        <dbReference type="EMBL" id="SEO61452.1"/>
    </source>
</evidence>
<dbReference type="InterPro" id="IPR022644">
    <property type="entry name" value="De-COase2_N"/>
</dbReference>
<comment type="cofactor">
    <cofactor evidence="1 3">
        <name>pyridoxal 5'-phosphate</name>
        <dbReference type="ChEBI" id="CHEBI:597326"/>
    </cofactor>
</comment>
<evidence type="ECO:0000256" key="2">
    <source>
        <dbReference type="ARBA" id="ARBA00022898"/>
    </source>
</evidence>
<proteinExistence type="inferred from homology"/>
<evidence type="ECO:0000313" key="8">
    <source>
        <dbReference type="Proteomes" id="UP000198814"/>
    </source>
</evidence>
<dbReference type="Pfam" id="PF02784">
    <property type="entry name" value="Orn_Arg_deC_N"/>
    <property type="match status" value="1"/>
</dbReference>
<dbReference type="GO" id="GO:0009089">
    <property type="term" value="P:lysine biosynthetic process via diaminopimelate"/>
    <property type="evidence" value="ECO:0007669"/>
    <property type="project" value="TreeGrafter"/>
</dbReference>
<dbReference type="AlphaFoldDB" id="A0A1H8R4Y0"/>
<feature type="domain" description="Orn/DAP/Arg decarboxylase 2 N-terminal" evidence="6">
    <location>
        <begin position="46"/>
        <end position="294"/>
    </location>
</feature>
<dbReference type="NCBIfam" id="TIGR03099">
    <property type="entry name" value="dCO2ase_PEP1"/>
    <property type="match status" value="1"/>
</dbReference>
<dbReference type="Pfam" id="PF00278">
    <property type="entry name" value="Orn_DAP_Arg_deC"/>
    <property type="match status" value="1"/>
</dbReference>
<dbReference type="PROSITE" id="PS00879">
    <property type="entry name" value="ODR_DC_2_2"/>
    <property type="match status" value="1"/>
</dbReference>
<dbReference type="CDD" id="cd06839">
    <property type="entry name" value="PLPDE_III_Btrk_like"/>
    <property type="match status" value="1"/>
</dbReference>
<dbReference type="OrthoDB" id="9802147at2"/>
<reference evidence="8" key="1">
    <citation type="submission" date="2016-10" db="EMBL/GenBank/DDBJ databases">
        <authorList>
            <person name="Varghese N."/>
            <person name="Submissions S."/>
        </authorList>
    </citation>
    <scope>NUCLEOTIDE SEQUENCE [LARGE SCALE GENOMIC DNA]</scope>
    <source>
        <strain evidence="8">Nm76</strain>
    </source>
</reference>
<feature type="active site" description="Proton donor" evidence="3">
    <location>
        <position position="362"/>
    </location>
</feature>
<keyword evidence="8" id="KW-1185">Reference proteome</keyword>
<dbReference type="Proteomes" id="UP000198814">
    <property type="component" value="Unassembled WGS sequence"/>
</dbReference>
<evidence type="ECO:0000256" key="3">
    <source>
        <dbReference type="PIRSR" id="PIRSR600183-50"/>
    </source>
</evidence>
<dbReference type="RefSeq" id="WP_090318777.1">
    <property type="nucleotide sequence ID" value="NZ_FNOE01000011.1"/>
</dbReference>
<dbReference type="SUPFAM" id="SSF50621">
    <property type="entry name" value="Alanine racemase C-terminal domain-like"/>
    <property type="match status" value="1"/>
</dbReference>
<dbReference type="PANTHER" id="PTHR43727:SF2">
    <property type="entry name" value="GROUP IV DECARBOXYLASE"/>
    <property type="match status" value="1"/>
</dbReference>
<dbReference type="Gene3D" id="2.40.37.10">
    <property type="entry name" value="Lyase, Ornithine Decarboxylase, Chain A, domain 1"/>
    <property type="match status" value="1"/>
</dbReference>
<dbReference type="Gene3D" id="3.20.20.10">
    <property type="entry name" value="Alanine racemase"/>
    <property type="match status" value="1"/>
</dbReference>
<organism evidence="7 8">
    <name type="scientific">Nitrosomonas oligotropha</name>
    <dbReference type="NCBI Taxonomy" id="42354"/>
    <lineage>
        <taxon>Bacteria</taxon>
        <taxon>Pseudomonadati</taxon>
        <taxon>Pseudomonadota</taxon>
        <taxon>Betaproteobacteria</taxon>
        <taxon>Nitrosomonadales</taxon>
        <taxon>Nitrosomonadaceae</taxon>
        <taxon>Nitrosomonas</taxon>
    </lineage>
</organism>
<protein>
    <submittedName>
        <fullName evidence="7">Diaminopimelate decarboxylase</fullName>
    </submittedName>
</protein>
<dbReference type="SUPFAM" id="SSF51419">
    <property type="entry name" value="PLP-binding barrel"/>
    <property type="match status" value="1"/>
</dbReference>
<sequence length="411" mass="43807">MSNLPPEHAPLVQFAVQDDCLQVGGMALTRLAQRVGATPFYAYDRQKISERIALLRRHLPAGVLLHYAMKANPMPALVQHVAGLVDGMDVASAGEMRVALDTVLPPDSISFAGPGKKEHELRSAIAAGVILNLESAREMEAVAKLGTSLGITPKVAIRVNPDFALKSSGMKMGGGPQPFGIDAECVPDVLRRLAMLDLDFMGFHIFSGSQNLNAAALQEAHAKSVQLGIRLAEYLPSAPRWLNIGGGLGVPYFPGERALDLAAVGENLQRLMPEVQRQLPDARIAIELGRYIVAEAGIYVCRVLERKISRGQVFLITDGGLHHHLAASGNFGQVIRKNYPVIIANKVRGAEREVVSVTGPLCTPLDILADQLSMAKASAGDLVVVLQSGAYGLSASPVAFLGHPAPIEVLV</sequence>
<gene>
    <name evidence="7" type="ORF">SAMN05216333_11347</name>
</gene>
<dbReference type="PANTHER" id="PTHR43727">
    <property type="entry name" value="DIAMINOPIMELATE DECARBOXYLASE"/>
    <property type="match status" value="1"/>
</dbReference>
<feature type="modified residue" description="N6-(pyridoxal phosphate)lysine" evidence="3">
    <location>
        <position position="70"/>
    </location>
</feature>
<feature type="domain" description="Orn/DAP/Arg decarboxylase 2 C-terminal" evidence="5">
    <location>
        <begin position="41"/>
        <end position="389"/>
    </location>
</feature>
<comment type="similarity">
    <text evidence="4">Belongs to the Orn/Lys/Arg decarboxylase class-II family.</text>
</comment>
<dbReference type="InterPro" id="IPR009006">
    <property type="entry name" value="Ala_racemase/Decarboxylase_C"/>
</dbReference>
<keyword evidence="2 3" id="KW-0663">Pyridoxal phosphate</keyword>
<dbReference type="InterPro" id="IPR022657">
    <property type="entry name" value="De-COase2_CS"/>
</dbReference>
<dbReference type="InterPro" id="IPR022643">
    <property type="entry name" value="De-COase2_C"/>
</dbReference>
<evidence type="ECO:0000256" key="1">
    <source>
        <dbReference type="ARBA" id="ARBA00001933"/>
    </source>
</evidence>
<dbReference type="InterPro" id="IPR000183">
    <property type="entry name" value="Orn/DAP/Arg_de-COase"/>
</dbReference>
<dbReference type="EMBL" id="FODO01000013">
    <property type="protein sequence ID" value="SEO61452.1"/>
    <property type="molecule type" value="Genomic_DNA"/>
</dbReference>
<dbReference type="InterPro" id="IPR017530">
    <property type="entry name" value="DCO2ase_PEP1"/>
</dbReference>
<evidence type="ECO:0000256" key="4">
    <source>
        <dbReference type="RuleBase" id="RU003737"/>
    </source>
</evidence>
<accession>A0A1H8R4Y0</accession>
<dbReference type="STRING" id="42354.SAMN05216333_11347"/>
<dbReference type="GO" id="GO:0008836">
    <property type="term" value="F:diaminopimelate decarboxylase activity"/>
    <property type="evidence" value="ECO:0007669"/>
    <property type="project" value="TreeGrafter"/>
</dbReference>
<name>A0A1H8R4Y0_9PROT</name>
<evidence type="ECO:0000259" key="6">
    <source>
        <dbReference type="Pfam" id="PF02784"/>
    </source>
</evidence>
<dbReference type="PRINTS" id="PR01179">
    <property type="entry name" value="ODADCRBXLASE"/>
</dbReference>
<dbReference type="InterPro" id="IPR029066">
    <property type="entry name" value="PLP-binding_barrel"/>
</dbReference>